<dbReference type="EMBL" id="JAPMOS010000003">
    <property type="protein sequence ID" value="KAJ4462425.1"/>
    <property type="molecule type" value="Genomic_DNA"/>
</dbReference>
<dbReference type="Proteomes" id="UP001141327">
    <property type="component" value="Unassembled WGS sequence"/>
</dbReference>
<reference evidence="1" key="1">
    <citation type="journal article" date="2022" name="bioRxiv">
        <title>Genomics of Preaxostyla Flagellates Illuminates Evolutionary Transitions and the Path Towards Mitochondrial Loss.</title>
        <authorList>
            <person name="Novak L.V.F."/>
            <person name="Treitli S.C."/>
            <person name="Pyrih J."/>
            <person name="Halakuc P."/>
            <person name="Pipaliya S.V."/>
            <person name="Vacek V."/>
            <person name="Brzon O."/>
            <person name="Soukal P."/>
            <person name="Eme L."/>
            <person name="Dacks J.B."/>
            <person name="Karnkowska A."/>
            <person name="Elias M."/>
            <person name="Hampl V."/>
        </authorList>
    </citation>
    <scope>NUCLEOTIDE SEQUENCE</scope>
    <source>
        <strain evidence="1">RCP-MX</strain>
    </source>
</reference>
<proteinExistence type="predicted"/>
<sequence length="142" mass="15385">MTRKGSQIAAPHQKQAAPVAAVQPVFVRPSARKPPIQNEIDKCSGCFISDPLSSRDSLGITFEWRLLDFLAALSTPCASARFHREQTLPPAELFFPGYPAADDLPDPPRALATLTQDLGLADSWNLQFPFITGGPEEGLGEI</sequence>
<keyword evidence="2" id="KW-1185">Reference proteome</keyword>
<name>A0ABQ8UXW7_9EUKA</name>
<protein>
    <submittedName>
        <fullName evidence="1">Uncharacterized protein</fullName>
    </submittedName>
</protein>
<accession>A0ABQ8UXW7</accession>
<organism evidence="1 2">
    <name type="scientific">Paratrimastix pyriformis</name>
    <dbReference type="NCBI Taxonomy" id="342808"/>
    <lineage>
        <taxon>Eukaryota</taxon>
        <taxon>Metamonada</taxon>
        <taxon>Preaxostyla</taxon>
        <taxon>Paratrimastigidae</taxon>
        <taxon>Paratrimastix</taxon>
    </lineage>
</organism>
<evidence type="ECO:0000313" key="2">
    <source>
        <dbReference type="Proteomes" id="UP001141327"/>
    </source>
</evidence>
<evidence type="ECO:0000313" key="1">
    <source>
        <dbReference type="EMBL" id="KAJ4462425.1"/>
    </source>
</evidence>
<comment type="caution">
    <text evidence="1">The sequence shown here is derived from an EMBL/GenBank/DDBJ whole genome shotgun (WGS) entry which is preliminary data.</text>
</comment>
<gene>
    <name evidence="1" type="ORF">PAPYR_1060</name>
</gene>